<dbReference type="RefSeq" id="XP_038048401.1">
    <property type="nucleotide sequence ID" value="XM_038192473.1"/>
</dbReference>
<evidence type="ECO:0000256" key="7">
    <source>
        <dbReference type="ARBA" id="ARBA00022964"/>
    </source>
</evidence>
<dbReference type="FunFam" id="3.30.2020.30:FF:000002">
    <property type="entry name" value="Putative gamma-butyrobetaine dioxygenase"/>
    <property type="match status" value="1"/>
</dbReference>
<evidence type="ECO:0000256" key="3">
    <source>
        <dbReference type="ARBA" id="ARBA00005022"/>
    </source>
</evidence>
<organism evidence="12 13">
    <name type="scientific">Patiria miniata</name>
    <name type="common">Bat star</name>
    <name type="synonym">Asterina miniata</name>
    <dbReference type="NCBI Taxonomy" id="46514"/>
    <lineage>
        <taxon>Eukaryota</taxon>
        <taxon>Metazoa</taxon>
        <taxon>Echinodermata</taxon>
        <taxon>Eleutherozoa</taxon>
        <taxon>Asterozoa</taxon>
        <taxon>Asteroidea</taxon>
        <taxon>Valvatacea</taxon>
        <taxon>Valvatida</taxon>
        <taxon>Asterinidae</taxon>
        <taxon>Patiria</taxon>
    </lineage>
</organism>
<feature type="domain" description="Gamma-butyrobetaine hydroxylase-like N-terminal" evidence="11">
    <location>
        <begin position="99"/>
        <end position="183"/>
    </location>
</feature>
<dbReference type="Pfam" id="PF06155">
    <property type="entry name" value="GBBH-like_N"/>
    <property type="match status" value="1"/>
</dbReference>
<evidence type="ECO:0000313" key="12">
    <source>
        <dbReference type="EnsemblMetazoa" id="XP_038048399.1"/>
    </source>
</evidence>
<dbReference type="GO" id="GO:0005739">
    <property type="term" value="C:mitochondrion"/>
    <property type="evidence" value="ECO:0007669"/>
    <property type="project" value="TreeGrafter"/>
</dbReference>
<evidence type="ECO:0000256" key="2">
    <source>
        <dbReference type="ARBA" id="ARBA00001961"/>
    </source>
</evidence>
<dbReference type="Gene3D" id="3.30.2020.30">
    <property type="match status" value="1"/>
</dbReference>
<proteinExistence type="inferred from homology"/>
<comment type="cofactor">
    <cofactor evidence="1">
        <name>Fe(2+)</name>
        <dbReference type="ChEBI" id="CHEBI:29033"/>
    </cofactor>
</comment>
<name>A0A913Z9U4_PATMI</name>
<sequence length="476" mass="53123">MTGRLVGIHLARFASSSPRIGGLFRGVSTAGSNSIFSKQLKSSPSEVPSSRYMNLPLISLTKSYSSAQTTNAVFAPPSSLGVQTEGASKGHCDAVSDVRLDDGGKQLIMSWEGGQSQTFPYVWLRDNCRCSKCFHPVALARLTMAHDLDVDVTVASADKSPEGDDVIIHWDDGHESQFPSDWLAAYRFVDSQRDQILNPKYKLWGADIDLQSFEFGELLEDDRALHDWLAELVIRGIAVVKNTPSEVGQLHRLGGRVAFLRSCNYGPTFQVKSKVDPSNAAYTSGPLALHTDLAYYIRQPGIQMLHCIEQAECTGGENLFSDGFKVALDLKEVDPEAFRLLTTVQFEFFDVGTDHYGKFHQYSRHPTIELDELKEIASITISDHSRDPMLRVPPDQVQPVYRALSKYCKMLVEPQNLLKYKMEKGDITTFNNRRALHGRSAFQVTKASGRHLEGSYLEWDEVNSRLRVLAAELQSK</sequence>
<dbReference type="EnsemblMetazoa" id="XM_038192471.1">
    <property type="protein sequence ID" value="XP_038048399.1"/>
    <property type="gene ID" value="LOC119722391"/>
</dbReference>
<dbReference type="Proteomes" id="UP000887568">
    <property type="component" value="Unplaced"/>
</dbReference>
<dbReference type="GO" id="GO:0008336">
    <property type="term" value="F:gamma-butyrobetaine dioxygenase activity"/>
    <property type="evidence" value="ECO:0007669"/>
    <property type="project" value="TreeGrafter"/>
</dbReference>
<dbReference type="PANTHER" id="PTHR10696:SF33">
    <property type="entry name" value="GAMMA-BUTYROBETAINE DIOXYGENASE"/>
    <property type="match status" value="1"/>
</dbReference>
<dbReference type="InterPro" id="IPR010376">
    <property type="entry name" value="GBBH-like_N"/>
</dbReference>
<dbReference type="GeneID" id="119722391"/>
<dbReference type="FunFam" id="3.60.130.10:FF:000001">
    <property type="entry name" value="Trimethyllysine dioxygenase, mitochondrial"/>
    <property type="match status" value="1"/>
</dbReference>
<feature type="domain" description="TauD/TfdA-like" evidence="10">
    <location>
        <begin position="204"/>
        <end position="456"/>
    </location>
</feature>
<evidence type="ECO:0000256" key="8">
    <source>
        <dbReference type="ARBA" id="ARBA00023002"/>
    </source>
</evidence>
<keyword evidence="9" id="KW-0408">Iron</keyword>
<dbReference type="OMA" id="MPYFEYK"/>
<accession>A0A913Z9U4</accession>
<dbReference type="OrthoDB" id="406634at2759"/>
<dbReference type="SUPFAM" id="SSF51197">
    <property type="entry name" value="Clavaminate synthase-like"/>
    <property type="match status" value="1"/>
</dbReference>
<comment type="pathway">
    <text evidence="3">Amine and polyamine biosynthesis; carnitine biosynthesis.</text>
</comment>
<dbReference type="InterPro" id="IPR003819">
    <property type="entry name" value="TauD/TfdA-like"/>
</dbReference>
<keyword evidence="5" id="KW-0479">Metal-binding</keyword>
<keyword evidence="8" id="KW-0560">Oxidoreductase</keyword>
<evidence type="ECO:0000256" key="5">
    <source>
        <dbReference type="ARBA" id="ARBA00022723"/>
    </source>
</evidence>
<evidence type="ECO:0000256" key="4">
    <source>
        <dbReference type="ARBA" id="ARBA00008654"/>
    </source>
</evidence>
<dbReference type="Gene3D" id="3.60.130.10">
    <property type="entry name" value="Clavaminate synthase-like"/>
    <property type="match status" value="1"/>
</dbReference>
<evidence type="ECO:0000313" key="13">
    <source>
        <dbReference type="Proteomes" id="UP000887568"/>
    </source>
</evidence>
<protein>
    <recommendedName>
        <fullName evidence="14">Gamma-butyrobetaine dioxygenase</fullName>
    </recommendedName>
</protein>
<evidence type="ECO:0000256" key="9">
    <source>
        <dbReference type="ARBA" id="ARBA00023004"/>
    </source>
</evidence>
<dbReference type="AlphaFoldDB" id="A0A913Z9U4"/>
<evidence type="ECO:0008006" key="14">
    <source>
        <dbReference type="Google" id="ProtNLM"/>
    </source>
</evidence>
<dbReference type="PANTHER" id="PTHR10696">
    <property type="entry name" value="GAMMA-BUTYROBETAINE HYDROXYLASE-RELATED"/>
    <property type="match status" value="1"/>
</dbReference>
<dbReference type="RefSeq" id="XP_038048400.1">
    <property type="nucleotide sequence ID" value="XM_038192472.1"/>
</dbReference>
<evidence type="ECO:0000259" key="10">
    <source>
        <dbReference type="Pfam" id="PF02668"/>
    </source>
</evidence>
<comment type="similarity">
    <text evidence="4">Belongs to the gamma-BBH/TMLD family.</text>
</comment>
<dbReference type="CDD" id="cd00250">
    <property type="entry name" value="CAS_like"/>
    <property type="match status" value="1"/>
</dbReference>
<evidence type="ECO:0000259" key="11">
    <source>
        <dbReference type="Pfam" id="PF06155"/>
    </source>
</evidence>
<reference evidence="12" key="1">
    <citation type="submission" date="2022-11" db="UniProtKB">
        <authorList>
            <consortium name="EnsemblMetazoa"/>
        </authorList>
    </citation>
    <scope>IDENTIFICATION</scope>
</reference>
<dbReference type="GO" id="GO:0046872">
    <property type="term" value="F:metal ion binding"/>
    <property type="evidence" value="ECO:0007669"/>
    <property type="project" value="UniProtKB-KW"/>
</dbReference>
<comment type="cofactor">
    <cofactor evidence="2">
        <name>L-ascorbate</name>
        <dbReference type="ChEBI" id="CHEBI:38290"/>
    </cofactor>
</comment>
<keyword evidence="6" id="KW-0124">Carnitine biosynthesis</keyword>
<dbReference type="EnsemblMetazoa" id="XM_038192473.1">
    <property type="protein sequence ID" value="XP_038048401.1"/>
    <property type="gene ID" value="LOC119722391"/>
</dbReference>
<dbReference type="InterPro" id="IPR050411">
    <property type="entry name" value="AlphaKG_dependent_hydroxylases"/>
</dbReference>
<keyword evidence="7" id="KW-0223">Dioxygenase</keyword>
<evidence type="ECO:0000256" key="1">
    <source>
        <dbReference type="ARBA" id="ARBA00001954"/>
    </source>
</evidence>
<dbReference type="EnsemblMetazoa" id="XM_038192474.1">
    <property type="protein sequence ID" value="XP_038048402.1"/>
    <property type="gene ID" value="LOC119722391"/>
</dbReference>
<dbReference type="EnsemblMetazoa" id="XM_038192472.1">
    <property type="protein sequence ID" value="XP_038048400.1"/>
    <property type="gene ID" value="LOC119722391"/>
</dbReference>
<keyword evidence="13" id="KW-1185">Reference proteome</keyword>
<dbReference type="RefSeq" id="XP_038048399.1">
    <property type="nucleotide sequence ID" value="XM_038192471.1"/>
</dbReference>
<dbReference type="InterPro" id="IPR042098">
    <property type="entry name" value="TauD-like_sf"/>
</dbReference>
<evidence type="ECO:0000256" key="6">
    <source>
        <dbReference type="ARBA" id="ARBA00022873"/>
    </source>
</evidence>
<dbReference type="InterPro" id="IPR038492">
    <property type="entry name" value="GBBH-like_N_sf"/>
</dbReference>
<dbReference type="GO" id="GO:0045329">
    <property type="term" value="P:carnitine biosynthetic process"/>
    <property type="evidence" value="ECO:0007669"/>
    <property type="project" value="UniProtKB-KW"/>
</dbReference>
<dbReference type="RefSeq" id="XP_038048402.1">
    <property type="nucleotide sequence ID" value="XM_038192474.1"/>
</dbReference>
<dbReference type="Pfam" id="PF02668">
    <property type="entry name" value="TauD"/>
    <property type="match status" value="1"/>
</dbReference>